<feature type="compositionally biased region" description="Polar residues" evidence="1">
    <location>
        <begin position="268"/>
        <end position="286"/>
    </location>
</feature>
<name>X6NB27_RETFI</name>
<keyword evidence="3" id="KW-1185">Reference proteome</keyword>
<reference evidence="2 3" key="1">
    <citation type="journal article" date="2013" name="Curr. Biol.">
        <title>The Genome of the Foraminiferan Reticulomyxa filosa.</title>
        <authorList>
            <person name="Glockner G."/>
            <person name="Hulsmann N."/>
            <person name="Schleicher M."/>
            <person name="Noegel A.A."/>
            <person name="Eichinger L."/>
            <person name="Gallinger C."/>
            <person name="Pawlowski J."/>
            <person name="Sierra R."/>
            <person name="Euteneuer U."/>
            <person name="Pillet L."/>
            <person name="Moustafa A."/>
            <person name="Platzer M."/>
            <person name="Groth M."/>
            <person name="Szafranski K."/>
            <person name="Schliwa M."/>
        </authorList>
    </citation>
    <scope>NUCLEOTIDE SEQUENCE [LARGE SCALE GENOMIC DNA]</scope>
</reference>
<protein>
    <submittedName>
        <fullName evidence="2">WD40 repeat-containing protein</fullName>
    </submittedName>
</protein>
<dbReference type="AlphaFoldDB" id="X6NB27"/>
<proteinExistence type="predicted"/>
<feature type="compositionally biased region" description="Polar residues" evidence="1">
    <location>
        <begin position="307"/>
        <end position="320"/>
    </location>
</feature>
<accession>X6NB27</accession>
<feature type="region of interest" description="Disordered" evidence="1">
    <location>
        <begin position="184"/>
        <end position="394"/>
    </location>
</feature>
<dbReference type="Proteomes" id="UP000023152">
    <property type="component" value="Unassembled WGS sequence"/>
</dbReference>
<feature type="region of interest" description="Disordered" evidence="1">
    <location>
        <begin position="1"/>
        <end position="44"/>
    </location>
</feature>
<comment type="caution">
    <text evidence="2">The sequence shown here is derived from an EMBL/GenBank/DDBJ whole genome shotgun (WGS) entry which is preliminary data.</text>
</comment>
<feature type="compositionally biased region" description="Polar residues" evidence="1">
    <location>
        <begin position="13"/>
        <end position="27"/>
    </location>
</feature>
<sequence length="530" mass="59708">MFNSDIRKRNGNRRTQQMNNTDKIQIQSRDRNDASATSETSDCSGFELEDAEVSQMPRLFGSNGSTLSHATSLQLDLVIRYLNICIACNGSAVSRSLPKQKDLFQWVEDKIEVEIVNICSILIEEMFLFFFFKLVKKARNLLIDWSVLKARNSNHINTKFCSLNHVREYLKKCRKSFVDQTTSKLNVSNGNNSSRCKAKFNKRNNRRNMEAPLENHNNSNNNNSSNNSSNNNSNSNIPKEIRKESGDVDDETILPPTTPMGQMLFDSENPTHNIGSSTEIITNDTMTPHDLPTPNSSSERQLEMDQPDTTDSGDTVNSPLETYEKETVATASSQQYEGNVVELKDDVSDTENWSEEKRLLAKDDGDEKEKDNEANRREKEKENSLNGNGDNNNLQELTWAPTPLVMCTSIPSTLAPTISADSDFTIDNLKILSDCYDIDPKDSNETQLNNKILVPVKAANSFSGCEEKHRLSYEIKIHQNAEDINFLECSSNKSNTSENTKEISEFMIQCPSEKMALLSSLPLGVNYVNN</sequence>
<dbReference type="EMBL" id="ASPP01009898">
    <property type="protein sequence ID" value="ETO23485.1"/>
    <property type="molecule type" value="Genomic_DNA"/>
</dbReference>
<feature type="compositionally biased region" description="Basic residues" evidence="1">
    <location>
        <begin position="196"/>
        <end position="206"/>
    </location>
</feature>
<gene>
    <name evidence="2" type="ORF">RFI_13696</name>
</gene>
<evidence type="ECO:0000313" key="2">
    <source>
        <dbReference type="EMBL" id="ETO23485.1"/>
    </source>
</evidence>
<feature type="compositionally biased region" description="Low complexity" evidence="1">
    <location>
        <begin position="217"/>
        <end position="236"/>
    </location>
</feature>
<feature type="compositionally biased region" description="Basic and acidic residues" evidence="1">
    <location>
        <begin position="354"/>
        <end position="383"/>
    </location>
</feature>
<feature type="compositionally biased region" description="Low complexity" evidence="1">
    <location>
        <begin position="384"/>
        <end position="394"/>
    </location>
</feature>
<evidence type="ECO:0000256" key="1">
    <source>
        <dbReference type="SAM" id="MobiDB-lite"/>
    </source>
</evidence>
<feature type="compositionally biased region" description="Polar residues" evidence="1">
    <location>
        <begin position="184"/>
        <end position="194"/>
    </location>
</feature>
<evidence type="ECO:0000313" key="3">
    <source>
        <dbReference type="Proteomes" id="UP000023152"/>
    </source>
</evidence>
<organism evidence="2 3">
    <name type="scientific">Reticulomyxa filosa</name>
    <dbReference type="NCBI Taxonomy" id="46433"/>
    <lineage>
        <taxon>Eukaryota</taxon>
        <taxon>Sar</taxon>
        <taxon>Rhizaria</taxon>
        <taxon>Retaria</taxon>
        <taxon>Foraminifera</taxon>
        <taxon>Monothalamids</taxon>
        <taxon>Reticulomyxidae</taxon>
        <taxon>Reticulomyxa</taxon>
    </lineage>
</organism>
<feature type="compositionally biased region" description="Polar residues" evidence="1">
    <location>
        <begin position="34"/>
        <end position="43"/>
    </location>
</feature>